<feature type="domain" description="Pre-mRNA-splicing factor SYF1 central HAT repeats" evidence="9">
    <location>
        <begin position="202"/>
        <end position="441"/>
    </location>
</feature>
<dbReference type="GeneID" id="90074346"/>
<name>A0AAV5QNT0_9ASCO</name>
<dbReference type="InterPro" id="IPR055430">
    <property type="entry name" value="HAT_Syf1_CNRKL1_C"/>
</dbReference>
<evidence type="ECO:0000256" key="8">
    <source>
        <dbReference type="ARBA" id="ARBA00039472"/>
    </source>
</evidence>
<dbReference type="InterPro" id="IPR003107">
    <property type="entry name" value="HAT"/>
</dbReference>
<dbReference type="InterPro" id="IPR056350">
    <property type="entry name" value="HAT_Syf1_central"/>
</dbReference>
<dbReference type="Proteomes" id="UP001360560">
    <property type="component" value="Unassembled WGS sequence"/>
</dbReference>
<dbReference type="Pfam" id="PF23233">
    <property type="entry name" value="HAT_Syf1_CNRKL1_N"/>
    <property type="match status" value="1"/>
</dbReference>
<dbReference type="AlphaFoldDB" id="A0AAV5QNT0"/>
<evidence type="ECO:0000256" key="2">
    <source>
        <dbReference type="ARBA" id="ARBA00008644"/>
    </source>
</evidence>
<keyword evidence="3" id="KW-0507">mRNA processing</keyword>
<dbReference type="InterPro" id="IPR055433">
    <property type="entry name" value="HAT_Syf1-like_N"/>
</dbReference>
<evidence type="ECO:0000259" key="10">
    <source>
        <dbReference type="Pfam" id="PF23231"/>
    </source>
</evidence>
<evidence type="ECO:0000256" key="5">
    <source>
        <dbReference type="ARBA" id="ARBA00022737"/>
    </source>
</evidence>
<feature type="domain" description="Pre-mRNA-splicing factor Syf1/CRNKL1-like C-terminal HAT-repeats" evidence="10">
    <location>
        <begin position="777"/>
        <end position="897"/>
    </location>
</feature>
<dbReference type="GO" id="GO:0000349">
    <property type="term" value="P:generation of catalytic spliceosome for first transesterification step"/>
    <property type="evidence" value="ECO:0007669"/>
    <property type="project" value="TreeGrafter"/>
</dbReference>
<dbReference type="InterPro" id="IPR045075">
    <property type="entry name" value="Syf1-like"/>
</dbReference>
<evidence type="ECO:0000313" key="12">
    <source>
        <dbReference type="EMBL" id="GMM36371.1"/>
    </source>
</evidence>
<evidence type="ECO:0000256" key="7">
    <source>
        <dbReference type="ARBA" id="ARBA00023242"/>
    </source>
</evidence>
<reference evidence="12 13" key="1">
    <citation type="journal article" date="2023" name="Elife">
        <title>Identification of key yeast species and microbe-microbe interactions impacting larval growth of Drosophila in the wild.</title>
        <authorList>
            <person name="Mure A."/>
            <person name="Sugiura Y."/>
            <person name="Maeda R."/>
            <person name="Honda K."/>
            <person name="Sakurai N."/>
            <person name="Takahashi Y."/>
            <person name="Watada M."/>
            <person name="Katoh T."/>
            <person name="Gotoh A."/>
            <person name="Gotoh Y."/>
            <person name="Taniguchi I."/>
            <person name="Nakamura K."/>
            <person name="Hayashi T."/>
            <person name="Katayama T."/>
            <person name="Uemura T."/>
            <person name="Hattori Y."/>
        </authorList>
    </citation>
    <scope>NUCLEOTIDE SEQUENCE [LARGE SCALE GENOMIC DNA]</scope>
    <source>
        <strain evidence="12 13">SC-9</strain>
    </source>
</reference>
<evidence type="ECO:0000256" key="6">
    <source>
        <dbReference type="ARBA" id="ARBA00023187"/>
    </source>
</evidence>
<dbReference type="SMART" id="SM00386">
    <property type="entry name" value="HAT"/>
    <property type="match status" value="7"/>
</dbReference>
<feature type="domain" description="Pre-mRNA-splicing factor Syf1/CRNKL1-like C-terminal HAT-repeats" evidence="10">
    <location>
        <begin position="487"/>
        <end position="744"/>
    </location>
</feature>
<dbReference type="GO" id="GO:0071014">
    <property type="term" value="C:post-mRNA release spliceosomal complex"/>
    <property type="evidence" value="ECO:0007669"/>
    <property type="project" value="TreeGrafter"/>
</dbReference>
<evidence type="ECO:0000259" key="9">
    <source>
        <dbReference type="Pfam" id="PF23220"/>
    </source>
</evidence>
<proteinExistence type="inferred from homology"/>
<protein>
    <recommendedName>
        <fullName evidence="8">Pre-mRNA-splicing factor SYF1</fullName>
    </recommendedName>
</protein>
<evidence type="ECO:0000313" key="13">
    <source>
        <dbReference type="Proteomes" id="UP001360560"/>
    </source>
</evidence>
<evidence type="ECO:0000259" key="11">
    <source>
        <dbReference type="Pfam" id="PF23233"/>
    </source>
</evidence>
<comment type="subcellular location">
    <subcellularLocation>
        <location evidence="1">Nucleus</location>
    </subcellularLocation>
</comment>
<sequence>MTNLSPEIGFALVQNDEEVSYETRIVKEPENLNTWLDFYRCKVREYNTTKDEVSKQNNILYQLFILKRGCGYLKRSYKLFVLYVNLRIDLIKDLNPLKYKSHFKAVNGVFDQGLVNLHKFPVIWQKYLKFLIDHQLYDLALIRKTFNAALRSLPLTQHEAIWDLYIGFADKLIKNFSEANHEVSVIVSRIYLKYLEIHPDYLEEIIDKLIGLGNYSAAIRLFENHVLSDSKFVSSQGKSSLDVHLEYSSCISGHVKQIMSTSQRNDHQVQQNLLKYDKKMENFLSNLIGTYPDQLGLIVVKLAKYFIIRKNFIKTDDVFAKYLKNCLTIKDFKLIYDSYLEFKENLIKNYLEKISVKEELLAKSPEDESLQQSLGQLNSSLDINMEVFEKLISDRKHYICDILLRQDINNCAIWLQKIDLFDREGQIQDQLNCFVDAIKKIKPSKAHFDEFYKDGDDNETGDGDASMQNEIEKKESENLNQKMGKTSGLEKIWIKYAGTYETNNDILTARRIYSSAIKVPFINANDLVDIYFAWAEMEINSADDDDEGLERAIKVLESAITAPDFKQLGIPEDKVNFFNEDLVAQHKVHKSIKLWSFYLDLVESTDDLDRIRRAYEWILKLKILTPLILINYINFLESREMFNESFQVFEVGLEKFNYYPIKFEISSLYISKLVSHYNKIQSNDLYSRKKFQYKERIRDLFEQSLNDCPSNLCKKLYLQYANFEKSEGAKSIALTIYKKCIKHLHLNSDEPVPANYFSSTSVSGLESAKLLENYKQISEVYDILVSETSKFNGLESARPVFETIMKDEVNFPSFELLRFVIEFKNLEVELKEIDRARAIFKFGVAFINYNISHPEYKKANLQAIDKFWKDWAEFELNYGNQDTYADMLRTKRDVQAK</sequence>
<dbReference type="Pfam" id="PF23220">
    <property type="entry name" value="HAT_Syf1_M"/>
    <property type="match status" value="1"/>
</dbReference>
<dbReference type="Pfam" id="PF23231">
    <property type="entry name" value="HAT_Syf1_CNRKL1_C"/>
    <property type="match status" value="2"/>
</dbReference>
<keyword evidence="6" id="KW-0508">mRNA splicing</keyword>
<dbReference type="PANTHER" id="PTHR11246">
    <property type="entry name" value="PRE-MRNA SPLICING FACTOR"/>
    <property type="match status" value="1"/>
</dbReference>
<evidence type="ECO:0000256" key="3">
    <source>
        <dbReference type="ARBA" id="ARBA00022664"/>
    </source>
</evidence>
<feature type="domain" description="Pre-mRNA-splicing factor Syf1-like N-terminal HAT-repeats" evidence="11">
    <location>
        <begin position="18"/>
        <end position="200"/>
    </location>
</feature>
<dbReference type="GO" id="GO:0071007">
    <property type="term" value="C:U2-type catalytic step 2 spliceosome"/>
    <property type="evidence" value="ECO:0007669"/>
    <property type="project" value="TreeGrafter"/>
</dbReference>
<dbReference type="PANTHER" id="PTHR11246:SF5">
    <property type="entry name" value="PRE-MRNA-SPLICING FACTOR SYF1"/>
    <property type="match status" value="1"/>
</dbReference>
<keyword evidence="7" id="KW-0539">Nucleus</keyword>
<dbReference type="EMBL" id="BTFZ01000011">
    <property type="protein sequence ID" value="GMM36371.1"/>
    <property type="molecule type" value="Genomic_DNA"/>
</dbReference>
<dbReference type="SUPFAM" id="SSF48452">
    <property type="entry name" value="TPR-like"/>
    <property type="match status" value="3"/>
</dbReference>
<keyword evidence="5" id="KW-0677">Repeat</keyword>
<evidence type="ECO:0000256" key="1">
    <source>
        <dbReference type="ARBA" id="ARBA00004123"/>
    </source>
</evidence>
<comment type="similarity">
    <text evidence="2">Belongs to the crooked-neck family.</text>
</comment>
<organism evidence="12 13">
    <name type="scientific">Saccharomycopsis crataegensis</name>
    <dbReference type="NCBI Taxonomy" id="43959"/>
    <lineage>
        <taxon>Eukaryota</taxon>
        <taxon>Fungi</taxon>
        <taxon>Dikarya</taxon>
        <taxon>Ascomycota</taxon>
        <taxon>Saccharomycotina</taxon>
        <taxon>Saccharomycetes</taxon>
        <taxon>Saccharomycopsidaceae</taxon>
        <taxon>Saccharomycopsis</taxon>
    </lineage>
</organism>
<dbReference type="RefSeq" id="XP_064853367.1">
    <property type="nucleotide sequence ID" value="XM_064997295.1"/>
</dbReference>
<dbReference type="Gene3D" id="1.25.40.10">
    <property type="entry name" value="Tetratricopeptide repeat domain"/>
    <property type="match status" value="3"/>
</dbReference>
<keyword evidence="4" id="KW-0747">Spliceosome</keyword>
<dbReference type="GO" id="GO:0000974">
    <property type="term" value="C:Prp19 complex"/>
    <property type="evidence" value="ECO:0007669"/>
    <property type="project" value="TreeGrafter"/>
</dbReference>
<dbReference type="InterPro" id="IPR011990">
    <property type="entry name" value="TPR-like_helical_dom_sf"/>
</dbReference>
<comment type="caution">
    <text evidence="12">The sequence shown here is derived from an EMBL/GenBank/DDBJ whole genome shotgun (WGS) entry which is preliminary data.</text>
</comment>
<keyword evidence="13" id="KW-1185">Reference proteome</keyword>
<evidence type="ECO:0000256" key="4">
    <source>
        <dbReference type="ARBA" id="ARBA00022728"/>
    </source>
</evidence>
<gene>
    <name evidence="12" type="ORF">DASC09_036960</name>
</gene>
<accession>A0AAV5QNT0</accession>